<dbReference type="EMBL" id="BGZK01000226">
    <property type="protein sequence ID" value="GBP29913.1"/>
    <property type="molecule type" value="Genomic_DNA"/>
</dbReference>
<gene>
    <name evidence="1" type="ORF">EVAR_18393_1</name>
</gene>
<reference evidence="1 2" key="1">
    <citation type="journal article" date="2019" name="Commun. Biol.">
        <title>The bagworm genome reveals a unique fibroin gene that provides high tensile strength.</title>
        <authorList>
            <person name="Kono N."/>
            <person name="Nakamura H."/>
            <person name="Ohtoshi R."/>
            <person name="Tomita M."/>
            <person name="Numata K."/>
            <person name="Arakawa K."/>
        </authorList>
    </citation>
    <scope>NUCLEOTIDE SEQUENCE [LARGE SCALE GENOMIC DNA]</scope>
</reference>
<protein>
    <submittedName>
        <fullName evidence="1">Uncharacterized protein</fullName>
    </submittedName>
</protein>
<keyword evidence="2" id="KW-1185">Reference proteome</keyword>
<evidence type="ECO:0000313" key="1">
    <source>
        <dbReference type="EMBL" id="GBP29913.1"/>
    </source>
</evidence>
<proteinExistence type="predicted"/>
<name>A0A4C1UTU1_EUMVA</name>
<comment type="caution">
    <text evidence="1">The sequence shown here is derived from an EMBL/GenBank/DDBJ whole genome shotgun (WGS) entry which is preliminary data.</text>
</comment>
<organism evidence="1 2">
    <name type="scientific">Eumeta variegata</name>
    <name type="common">Bagworm moth</name>
    <name type="synonym">Eumeta japonica</name>
    <dbReference type="NCBI Taxonomy" id="151549"/>
    <lineage>
        <taxon>Eukaryota</taxon>
        <taxon>Metazoa</taxon>
        <taxon>Ecdysozoa</taxon>
        <taxon>Arthropoda</taxon>
        <taxon>Hexapoda</taxon>
        <taxon>Insecta</taxon>
        <taxon>Pterygota</taxon>
        <taxon>Neoptera</taxon>
        <taxon>Endopterygota</taxon>
        <taxon>Lepidoptera</taxon>
        <taxon>Glossata</taxon>
        <taxon>Ditrysia</taxon>
        <taxon>Tineoidea</taxon>
        <taxon>Psychidae</taxon>
        <taxon>Oiketicinae</taxon>
        <taxon>Eumeta</taxon>
    </lineage>
</organism>
<evidence type="ECO:0000313" key="2">
    <source>
        <dbReference type="Proteomes" id="UP000299102"/>
    </source>
</evidence>
<dbReference type="Proteomes" id="UP000299102">
    <property type="component" value="Unassembled WGS sequence"/>
</dbReference>
<sequence length="121" mass="13665">MYGNRQSRDNPRAKLKKKIGDTCTSYCDTAYVEGRILNPPLWPSASGIADVRRLKFNAQNERFNLPQVRTSTVIPSAVEIDAVPSSLKEVLLTIRRPQYTPPVKTVTSLRTNWICKLFITA</sequence>
<dbReference type="AlphaFoldDB" id="A0A4C1UTU1"/>
<accession>A0A4C1UTU1</accession>